<dbReference type="RefSeq" id="WP_037461825.1">
    <property type="nucleotide sequence ID" value="NZ_BCZD01000001.1"/>
</dbReference>
<evidence type="ECO:0000313" key="1">
    <source>
        <dbReference type="EMBL" id="KFG91999.1"/>
    </source>
</evidence>
<organism evidence="1 2">
    <name type="scientific">Sphingobium herbicidovorans (strain ATCC 700291 / DSM 11019 / CCUG 56400 / KCTC 2939 / LMG 18315 / NBRC 16415 / MH)</name>
    <name type="common">Sphingomonas herbicidovorans</name>
    <dbReference type="NCBI Taxonomy" id="1219045"/>
    <lineage>
        <taxon>Bacteria</taxon>
        <taxon>Pseudomonadati</taxon>
        <taxon>Pseudomonadota</taxon>
        <taxon>Alphaproteobacteria</taxon>
        <taxon>Sphingomonadales</taxon>
        <taxon>Sphingomonadaceae</taxon>
        <taxon>Sphingobium</taxon>
    </lineage>
</organism>
<comment type="caution">
    <text evidence="1">The sequence shown here is derived from an EMBL/GenBank/DDBJ whole genome shotgun (WGS) entry which is preliminary data.</text>
</comment>
<dbReference type="eggNOG" id="ENOG5031IC6">
    <property type="taxonomic scope" value="Bacteria"/>
</dbReference>
<name>A0A086PF31_SPHHM</name>
<dbReference type="EMBL" id="JFZA02000001">
    <property type="protein sequence ID" value="KFG91999.1"/>
    <property type="molecule type" value="Genomic_DNA"/>
</dbReference>
<reference evidence="1" key="1">
    <citation type="submission" date="2014-08" db="EMBL/GenBank/DDBJ databases">
        <title>Draft genome sequences of Sphingobium herbicidovorans.</title>
        <authorList>
            <person name="Gan H.M."/>
            <person name="Gan H.Y."/>
            <person name="Savka M.A."/>
        </authorList>
    </citation>
    <scope>NUCLEOTIDE SEQUENCE [LARGE SCALE GENOMIC DNA]</scope>
    <source>
        <strain evidence="1">NBRC 16415</strain>
    </source>
</reference>
<dbReference type="STRING" id="76947.GCA_002080435_00768"/>
<proteinExistence type="predicted"/>
<protein>
    <submittedName>
        <fullName evidence="1">Uncharacterized protein</fullName>
    </submittedName>
</protein>
<keyword evidence="2" id="KW-1185">Reference proteome</keyword>
<sequence length="119" mass="13356">MDDSNVWSMDRLAAANLLADLRLEPNDANLERVEQHFAQHRLTAMEWAAKRVQANIIARVEAASTEYFPRHGEEWAAGFCCAEQQIATVSSAEMLQIETGKAASKGQILRRMVRQAREG</sequence>
<accession>A0A086PF31</accession>
<gene>
    <name evidence="1" type="ORF">BV98_000250</name>
</gene>
<dbReference type="AlphaFoldDB" id="A0A086PF31"/>
<evidence type="ECO:0000313" key="2">
    <source>
        <dbReference type="Proteomes" id="UP000024284"/>
    </source>
</evidence>
<dbReference type="PATRIC" id="fig|1219045.3.peg.253"/>
<dbReference type="Proteomes" id="UP000024284">
    <property type="component" value="Unassembled WGS sequence"/>
</dbReference>